<evidence type="ECO:0000313" key="3">
    <source>
        <dbReference type="EMBL" id="CAE0769279.1"/>
    </source>
</evidence>
<gene>
    <name evidence="3" type="ORF">PCAR00345_LOCUS21891</name>
</gene>
<dbReference type="EMBL" id="HBIZ01034356">
    <property type="protein sequence ID" value="CAE0769279.1"/>
    <property type="molecule type" value="Transcribed_RNA"/>
</dbReference>
<feature type="region of interest" description="Disordered" evidence="1">
    <location>
        <begin position="286"/>
        <end position="317"/>
    </location>
</feature>
<name>A0A7S4BL46_CHRCT</name>
<accession>A0A7S4BL46</accession>
<feature type="region of interest" description="Disordered" evidence="1">
    <location>
        <begin position="192"/>
        <end position="238"/>
    </location>
</feature>
<feature type="compositionally biased region" description="Pro residues" evidence="1">
    <location>
        <begin position="194"/>
        <end position="232"/>
    </location>
</feature>
<proteinExistence type="predicted"/>
<keyword evidence="2" id="KW-0472">Membrane</keyword>
<keyword evidence="2" id="KW-1133">Transmembrane helix</keyword>
<feature type="compositionally biased region" description="Acidic residues" evidence="1">
    <location>
        <begin position="416"/>
        <end position="429"/>
    </location>
</feature>
<feature type="transmembrane region" description="Helical" evidence="2">
    <location>
        <begin position="326"/>
        <end position="350"/>
    </location>
</feature>
<evidence type="ECO:0000256" key="2">
    <source>
        <dbReference type="SAM" id="Phobius"/>
    </source>
</evidence>
<feature type="compositionally biased region" description="Basic and acidic residues" evidence="1">
    <location>
        <begin position="524"/>
        <end position="537"/>
    </location>
</feature>
<sequence length="555" mass="58167">MVVPVQATPHAGVLRCGTPGCSPAILSRVADGYSCGDRILYLQTTAGITEEAACAHVALAEFPSVCGGCAPPTDGAALACECPLGMHLALDGNSVHDISKQFACGGDVAMANTKCHGPNAAKAGTRCCSDHGLQPISICSQDCERVDYSTAAASCKREGRRLCTATELLAGEGTGTGCLYDFMRVWVKDECHGPSPPPPPPSPPPPPPSPPSAPRRPPPPPPQPQRSPPPPHSASLQVDPVDPIHIAGESTGSLQDAPSQQVDPVVPIHISGESPGSLQELFCHANPRHSRCSPPSQLPAGADKRASPPPAKENPTLHPVHQARGAIVAVGAFASAIAFGACAYIVYLLVTSPFMKRLMGPTSSTTPQRKQQFKRLMDDKKGENAKEAEGRGRAQSLPSCGEGIAMASSVPACNQDLEDGFGEESDESADGSAREVAEDIASPNETKEEERREESRSESESNESVFDEAAALERSSSAGSGVNSSHLSKDLRLVLAETQALSLEKEPTSLKQHRQPPPPPPPTRPHEPASERSESSRPKVAKASSSDSLDDDDEV</sequence>
<organism evidence="3">
    <name type="scientific">Chrysotila carterae</name>
    <name type="common">Marine alga</name>
    <name type="synonym">Syracosphaera carterae</name>
    <dbReference type="NCBI Taxonomy" id="13221"/>
    <lineage>
        <taxon>Eukaryota</taxon>
        <taxon>Haptista</taxon>
        <taxon>Haptophyta</taxon>
        <taxon>Prymnesiophyceae</taxon>
        <taxon>Isochrysidales</taxon>
        <taxon>Isochrysidaceae</taxon>
        <taxon>Chrysotila</taxon>
    </lineage>
</organism>
<keyword evidence="2" id="KW-0812">Transmembrane</keyword>
<protein>
    <submittedName>
        <fullName evidence="3">Uncharacterized protein</fullName>
    </submittedName>
</protein>
<evidence type="ECO:0000256" key="1">
    <source>
        <dbReference type="SAM" id="MobiDB-lite"/>
    </source>
</evidence>
<feature type="compositionally biased region" description="Low complexity" evidence="1">
    <location>
        <begin position="475"/>
        <end position="486"/>
    </location>
</feature>
<feature type="compositionally biased region" description="Polar residues" evidence="1">
    <location>
        <begin position="361"/>
        <end position="370"/>
    </location>
</feature>
<feature type="compositionally biased region" description="Basic and acidic residues" evidence="1">
    <location>
        <begin position="375"/>
        <end position="392"/>
    </location>
</feature>
<dbReference type="AlphaFoldDB" id="A0A7S4BL46"/>
<feature type="region of interest" description="Disordered" evidence="1">
    <location>
        <begin position="359"/>
        <end position="399"/>
    </location>
</feature>
<feature type="compositionally biased region" description="Basic and acidic residues" evidence="1">
    <location>
        <begin position="445"/>
        <end position="459"/>
    </location>
</feature>
<reference evidence="3" key="1">
    <citation type="submission" date="2021-01" db="EMBL/GenBank/DDBJ databases">
        <authorList>
            <person name="Corre E."/>
            <person name="Pelletier E."/>
            <person name="Niang G."/>
            <person name="Scheremetjew M."/>
            <person name="Finn R."/>
            <person name="Kale V."/>
            <person name="Holt S."/>
            <person name="Cochrane G."/>
            <person name="Meng A."/>
            <person name="Brown T."/>
            <person name="Cohen L."/>
        </authorList>
    </citation>
    <scope>NUCLEOTIDE SEQUENCE</scope>
    <source>
        <strain evidence="3">CCMP645</strain>
    </source>
</reference>
<feature type="region of interest" description="Disordered" evidence="1">
    <location>
        <begin position="498"/>
        <end position="555"/>
    </location>
</feature>
<feature type="region of interest" description="Disordered" evidence="1">
    <location>
        <begin position="414"/>
        <end position="486"/>
    </location>
</feature>